<evidence type="ECO:0000256" key="16">
    <source>
        <dbReference type="ARBA" id="ARBA00042156"/>
    </source>
</evidence>
<dbReference type="InterPro" id="IPR027417">
    <property type="entry name" value="P-loop_NTPase"/>
</dbReference>
<evidence type="ECO:0000256" key="7">
    <source>
        <dbReference type="ARBA" id="ARBA00022769"/>
    </source>
</evidence>
<proteinExistence type="inferred from homology"/>
<dbReference type="SUPFAM" id="SSF52540">
    <property type="entry name" value="P-loop containing nucleoside triphosphate hydrolases"/>
    <property type="match status" value="2"/>
</dbReference>
<reference evidence="18" key="1">
    <citation type="submission" date="2024-06" db="EMBL/GenBank/DDBJ databases">
        <title>Sequencing and assembly of the genome of Dyadobacter sp. strain 676, a symbiont of Cyamopsis tetragonoloba.</title>
        <authorList>
            <person name="Guro P."/>
            <person name="Sazanova A."/>
            <person name="Kuznetsova I."/>
            <person name="Belimov A."/>
            <person name="Safronova V."/>
        </authorList>
    </citation>
    <scope>NUCLEOTIDE SEQUENCE</scope>
    <source>
        <strain evidence="18">676</strain>
    </source>
</reference>
<keyword evidence="5" id="KW-0547">Nucleotide-binding</keyword>
<accession>A0AAU8FIP0</accession>
<evidence type="ECO:0000256" key="9">
    <source>
        <dbReference type="ARBA" id="ARBA00022833"/>
    </source>
</evidence>
<dbReference type="InterPro" id="IPR041552">
    <property type="entry name" value="UvrA_DNA-bd"/>
</dbReference>
<organism evidence="18">
    <name type="scientific">Dyadobacter sp. 676</name>
    <dbReference type="NCBI Taxonomy" id="3088362"/>
    <lineage>
        <taxon>Bacteria</taxon>
        <taxon>Pseudomonadati</taxon>
        <taxon>Bacteroidota</taxon>
        <taxon>Cytophagia</taxon>
        <taxon>Cytophagales</taxon>
        <taxon>Spirosomataceae</taxon>
        <taxon>Dyadobacter</taxon>
    </lineage>
</organism>
<name>A0AAU8FIP0_9BACT</name>
<dbReference type="GO" id="GO:0008270">
    <property type="term" value="F:zinc ion binding"/>
    <property type="evidence" value="ECO:0007669"/>
    <property type="project" value="UniProtKB-KW"/>
</dbReference>
<keyword evidence="13" id="KW-0234">DNA repair</keyword>
<dbReference type="GO" id="GO:0005737">
    <property type="term" value="C:cytoplasm"/>
    <property type="evidence" value="ECO:0007669"/>
    <property type="project" value="UniProtKB-SubCell"/>
</dbReference>
<dbReference type="PANTHER" id="PTHR43152:SF3">
    <property type="entry name" value="UVRABC SYSTEM PROTEIN A"/>
    <property type="match status" value="1"/>
</dbReference>
<evidence type="ECO:0000256" key="6">
    <source>
        <dbReference type="ARBA" id="ARBA00022763"/>
    </source>
</evidence>
<evidence type="ECO:0000256" key="12">
    <source>
        <dbReference type="ARBA" id="ARBA00023125"/>
    </source>
</evidence>
<dbReference type="InterPro" id="IPR003439">
    <property type="entry name" value="ABC_transporter-like_ATP-bd"/>
</dbReference>
<protein>
    <recommendedName>
        <fullName evidence="15">UvrABC system protein A</fullName>
    </recommendedName>
    <alternativeName>
        <fullName evidence="16">Excinuclease ABC subunit A</fullName>
    </alternativeName>
</protein>
<evidence type="ECO:0000256" key="11">
    <source>
        <dbReference type="ARBA" id="ARBA00022881"/>
    </source>
</evidence>
<dbReference type="PROSITE" id="PS50893">
    <property type="entry name" value="ABC_TRANSPORTER_2"/>
    <property type="match status" value="1"/>
</dbReference>
<dbReference type="GO" id="GO:0003677">
    <property type="term" value="F:DNA binding"/>
    <property type="evidence" value="ECO:0007669"/>
    <property type="project" value="UniProtKB-KW"/>
</dbReference>
<feature type="domain" description="ABC transporter" evidence="17">
    <location>
        <begin position="445"/>
        <end position="748"/>
    </location>
</feature>
<dbReference type="GO" id="GO:0005524">
    <property type="term" value="F:ATP binding"/>
    <property type="evidence" value="ECO:0007669"/>
    <property type="project" value="UniProtKB-KW"/>
</dbReference>
<dbReference type="Gene3D" id="3.40.50.300">
    <property type="entry name" value="P-loop containing nucleotide triphosphate hydrolases"/>
    <property type="match status" value="2"/>
</dbReference>
<dbReference type="AlphaFoldDB" id="A0AAU8FIP0"/>
<evidence type="ECO:0000256" key="10">
    <source>
        <dbReference type="ARBA" id="ARBA00022840"/>
    </source>
</evidence>
<evidence type="ECO:0000256" key="2">
    <source>
        <dbReference type="ARBA" id="ARBA00022490"/>
    </source>
</evidence>
<dbReference type="GO" id="GO:0004518">
    <property type="term" value="F:nuclease activity"/>
    <property type="evidence" value="ECO:0007669"/>
    <property type="project" value="UniProtKB-KW"/>
</dbReference>
<evidence type="ECO:0000256" key="15">
    <source>
        <dbReference type="ARBA" id="ARBA00039316"/>
    </source>
</evidence>
<evidence type="ECO:0000256" key="3">
    <source>
        <dbReference type="ARBA" id="ARBA00022723"/>
    </source>
</evidence>
<keyword evidence="10" id="KW-0067">ATP-binding</keyword>
<evidence type="ECO:0000256" key="5">
    <source>
        <dbReference type="ARBA" id="ARBA00022741"/>
    </source>
</evidence>
<keyword evidence="8" id="KW-0863">Zinc-finger</keyword>
<evidence type="ECO:0000313" key="18">
    <source>
        <dbReference type="EMBL" id="XCH24076.1"/>
    </source>
</evidence>
<sequence length="751" mass="82895">MSQQEYIRIRGARENNLKNVSLDIPKRKITIFTGVSGSGKSSIVFDTIGAEAQRQLNETFSMFIRNRLPRISQPEADAIENLSTSIVIDQKRLGGNSRSTMGTITDISAVLRLLFSRLGQPHAGFSNAFSFNDPAGMCPECNGLGKKVELDLDKFLDRTKSLNEGAILFPVFAVGTWYWKAYTFSGMLDNDKKLQDYSDEEMHTLLYGKGTYESNYNGMTFDTKYEGLVDKFNRLYIQKDSSEISEKTVKKVERFLKMGDCPQCKGTRLNEKALACRINGLNIAEMSAMEVSELVKIIREIHDPVSKPMIDTLTERLQHLVDIGLGYLSLDRETGTLSGGESQRIKMVKHLNSSLIDITYIFDEPSIGLHPRDVHRLNELLQKLRDKGNTILVVEHDPDVIRVADYIVDVGPKAGSGGGEIVYSGDYKGLLQAQTLTGKFINRDLKVKPAFRQPTGALKVRNANLHNLKNVSVDIPTGVFTVVTGVAGSGKSSLINGVFLSQHPEAVVIDQSAVGTSIRSNPATYTGIMDDIRKLFGKTNKVSASLFSFNSDGACPECQGLGFIFTDLAFLEPVKTVCETCEGKRFKPEVLEYKVNGKSITDVLDMPVEEALTFFKTRDIIHKLTAMNQVGLNYLTLGQPLSTLSGGECQRIKLAGELHKNGTIYVMDEPTTGLHMSDTGHLLEIIDHLVDQGNSVIVIEHNTEVMKHADWIIDLGPEGGHKGGQILFEGTPADLLKSKESLTAAYLRGVH</sequence>
<dbReference type="Pfam" id="PF00005">
    <property type="entry name" value="ABC_tran"/>
    <property type="match status" value="1"/>
</dbReference>
<dbReference type="PANTHER" id="PTHR43152">
    <property type="entry name" value="UVRABC SYSTEM PROTEIN A"/>
    <property type="match status" value="1"/>
</dbReference>
<keyword evidence="11" id="KW-0267">Excision nuclease</keyword>
<dbReference type="GO" id="GO:0016887">
    <property type="term" value="F:ATP hydrolysis activity"/>
    <property type="evidence" value="ECO:0007669"/>
    <property type="project" value="InterPro"/>
</dbReference>
<dbReference type="InterPro" id="IPR017871">
    <property type="entry name" value="ABC_transporter-like_CS"/>
</dbReference>
<evidence type="ECO:0000256" key="4">
    <source>
        <dbReference type="ARBA" id="ARBA00022737"/>
    </source>
</evidence>
<keyword evidence="6" id="KW-0227">DNA damage</keyword>
<keyword evidence="12" id="KW-0238">DNA-binding</keyword>
<evidence type="ECO:0000259" key="17">
    <source>
        <dbReference type="PROSITE" id="PS50893"/>
    </source>
</evidence>
<dbReference type="PROSITE" id="PS00211">
    <property type="entry name" value="ABC_TRANSPORTER_1"/>
    <property type="match status" value="1"/>
</dbReference>
<gene>
    <name evidence="18" type="ORF">ABV298_27815</name>
</gene>
<dbReference type="RefSeq" id="WP_353719399.1">
    <property type="nucleotide sequence ID" value="NZ_CP159289.1"/>
</dbReference>
<dbReference type="GO" id="GO:0006281">
    <property type="term" value="P:DNA repair"/>
    <property type="evidence" value="ECO:0007669"/>
    <property type="project" value="UniProtKB-KW"/>
</dbReference>
<dbReference type="Gene3D" id="1.20.1580.10">
    <property type="entry name" value="ABC transporter ATPase like domain"/>
    <property type="match status" value="2"/>
</dbReference>
<dbReference type="EMBL" id="CP159289">
    <property type="protein sequence ID" value="XCH24076.1"/>
    <property type="molecule type" value="Genomic_DNA"/>
</dbReference>
<keyword evidence="3" id="KW-0479">Metal-binding</keyword>
<comment type="subcellular location">
    <subcellularLocation>
        <location evidence="1">Cytoplasm</location>
    </subcellularLocation>
</comment>
<dbReference type="Gene3D" id="1.10.8.280">
    <property type="entry name" value="ABC transporter ATPase domain-like"/>
    <property type="match status" value="1"/>
</dbReference>
<comment type="similarity">
    <text evidence="14">Belongs to the ABC transporter superfamily. UvrA family.</text>
</comment>
<evidence type="ECO:0000256" key="1">
    <source>
        <dbReference type="ARBA" id="ARBA00004496"/>
    </source>
</evidence>
<evidence type="ECO:0000256" key="13">
    <source>
        <dbReference type="ARBA" id="ARBA00023204"/>
    </source>
</evidence>
<keyword evidence="2" id="KW-0963">Cytoplasm</keyword>
<dbReference type="Pfam" id="PF17755">
    <property type="entry name" value="UvrA_DNA-bind"/>
    <property type="match status" value="1"/>
</dbReference>
<evidence type="ECO:0000256" key="8">
    <source>
        <dbReference type="ARBA" id="ARBA00022771"/>
    </source>
</evidence>
<evidence type="ECO:0000256" key="14">
    <source>
        <dbReference type="ARBA" id="ARBA00038000"/>
    </source>
</evidence>
<keyword evidence="7" id="KW-0228">DNA excision</keyword>
<keyword evidence="9" id="KW-0862">Zinc</keyword>
<dbReference type="CDD" id="cd03270">
    <property type="entry name" value="ABC_UvrA_I"/>
    <property type="match status" value="1"/>
</dbReference>
<keyword evidence="4" id="KW-0677">Repeat</keyword>